<gene>
    <name evidence="1" type="ORF">FHR38_004864</name>
</gene>
<protein>
    <submittedName>
        <fullName evidence="1">Uncharacterized protein</fullName>
    </submittedName>
</protein>
<evidence type="ECO:0000313" key="2">
    <source>
        <dbReference type="Proteomes" id="UP000578819"/>
    </source>
</evidence>
<dbReference type="AlphaFoldDB" id="A0A7W7SUJ0"/>
<comment type="caution">
    <text evidence="1">The sequence shown here is derived from an EMBL/GenBank/DDBJ whole genome shotgun (WGS) entry which is preliminary data.</text>
</comment>
<sequence>MSVEQLRDYCPKIRRHQLTVDEQLIDMIEADVQEYRSYLRDPRPQLPPAELAELLPLMGWLILEASLSRLWEITAGYEVLSGPQRDRSEAAVELIARAGDAARSLPWPEFAPRALGAIRAQALAASKRDTESGYDDAWILHQEAKAKHASYLDSHGTDPARERYVRDLGEVLLQLALAETGTACRTAERVLGRWAEGKVEGTWTEADSARWTQRMYRQLADGAAIGARALDIARGIEERWGFTHYVSEDRLALPTSYRLPAIMTARAILLMISMSPEMEALGRLPGDGFETWAEARADLLKRFEDAYRYIERPVHNENGEPWPLLGDHERSVVQLRLHLALLAPGYDFAADSVFDPCVAANPLDDDAVTAMSSWLAAVGDDGGQRGDANVVGSATKPSFIRSVETVREALGGSSGYAQWRRDWFELDRYCDEDGRRERVDQALGDAEE</sequence>
<proteinExistence type="predicted"/>
<evidence type="ECO:0000313" key="1">
    <source>
        <dbReference type="EMBL" id="MBB4961131.1"/>
    </source>
</evidence>
<name>A0A7W7SUJ0_9ACTN</name>
<reference evidence="1 2" key="1">
    <citation type="submission" date="2020-08" db="EMBL/GenBank/DDBJ databases">
        <title>Sequencing the genomes of 1000 actinobacteria strains.</title>
        <authorList>
            <person name="Klenk H.-P."/>
        </authorList>
    </citation>
    <scope>NUCLEOTIDE SEQUENCE [LARGE SCALE GENOMIC DNA]</scope>
    <source>
        <strain evidence="1 2">DSM 45886</strain>
    </source>
</reference>
<dbReference type="EMBL" id="JACHJW010000001">
    <property type="protein sequence ID" value="MBB4961131.1"/>
    <property type="molecule type" value="Genomic_DNA"/>
</dbReference>
<keyword evidence="2" id="KW-1185">Reference proteome</keyword>
<accession>A0A7W7SUJ0</accession>
<organism evidence="1 2">
    <name type="scientific">Micromonospora polyrhachis</name>
    <dbReference type="NCBI Taxonomy" id="1282883"/>
    <lineage>
        <taxon>Bacteria</taxon>
        <taxon>Bacillati</taxon>
        <taxon>Actinomycetota</taxon>
        <taxon>Actinomycetes</taxon>
        <taxon>Micromonosporales</taxon>
        <taxon>Micromonosporaceae</taxon>
        <taxon>Micromonospora</taxon>
    </lineage>
</organism>
<dbReference type="Proteomes" id="UP000578819">
    <property type="component" value="Unassembled WGS sequence"/>
</dbReference>
<dbReference type="RefSeq" id="WP_184536784.1">
    <property type="nucleotide sequence ID" value="NZ_JACHJW010000001.1"/>
</dbReference>